<dbReference type="CDD" id="cd12148">
    <property type="entry name" value="fungal_TF_MHR"/>
    <property type="match status" value="1"/>
</dbReference>
<evidence type="ECO:0000256" key="7">
    <source>
        <dbReference type="SAM" id="Phobius"/>
    </source>
</evidence>
<protein>
    <recommendedName>
        <fullName evidence="8">Zn(2)-C6 fungal-type domain-containing protein</fullName>
    </recommendedName>
</protein>
<organism evidence="9 10">
    <name type="scientific">Pseudovirgaria hyperparasitica</name>
    <dbReference type="NCBI Taxonomy" id="470096"/>
    <lineage>
        <taxon>Eukaryota</taxon>
        <taxon>Fungi</taxon>
        <taxon>Dikarya</taxon>
        <taxon>Ascomycota</taxon>
        <taxon>Pezizomycotina</taxon>
        <taxon>Dothideomycetes</taxon>
        <taxon>Dothideomycetes incertae sedis</taxon>
        <taxon>Acrospermales</taxon>
        <taxon>Acrospermaceae</taxon>
        <taxon>Pseudovirgaria</taxon>
    </lineage>
</organism>
<dbReference type="RefSeq" id="XP_033597482.1">
    <property type="nucleotide sequence ID" value="XM_033747403.1"/>
</dbReference>
<name>A0A6A6W1V9_9PEZI</name>
<dbReference type="InterPro" id="IPR051127">
    <property type="entry name" value="Fungal_SecMet_Regulators"/>
</dbReference>
<dbReference type="InterPro" id="IPR007219">
    <property type="entry name" value="XnlR_reg_dom"/>
</dbReference>
<dbReference type="AlphaFoldDB" id="A0A6A6W1V9"/>
<evidence type="ECO:0000256" key="4">
    <source>
        <dbReference type="ARBA" id="ARBA00023163"/>
    </source>
</evidence>
<feature type="transmembrane region" description="Helical" evidence="7">
    <location>
        <begin position="593"/>
        <end position="615"/>
    </location>
</feature>
<proteinExistence type="predicted"/>
<feature type="compositionally biased region" description="Basic and acidic residues" evidence="6">
    <location>
        <begin position="110"/>
        <end position="127"/>
    </location>
</feature>
<keyword evidence="3" id="KW-0238">DNA-binding</keyword>
<dbReference type="PANTHER" id="PTHR47424:SF3">
    <property type="entry name" value="REGULATORY PROTEIN GAL4"/>
    <property type="match status" value="1"/>
</dbReference>
<dbReference type="Gene3D" id="4.10.240.10">
    <property type="entry name" value="Zn(2)-C6 fungal-type DNA-binding domain"/>
    <property type="match status" value="1"/>
</dbReference>
<keyword evidence="5" id="KW-0539">Nucleus</keyword>
<sequence>MSDTSSRAASKKADGDDGQEQPNKRRRIALACSACRARKSRCDGARPKCGLCRDLGFECTYVQAASSTNVIVGKEYFSSLEDRVQHIEDTLDGFRTSINDLNLNITGRPVKPDVPRTAEPDNDHMMEPDTAVGDDQINEVFALGDGFRAMEQETGFFGPSSNIAFLRHIAKAVGKVKKAPNQLPTPASVESDNLDGGVLEIQRPGSPIRQVFHTQRIDVFTLPSNQETLGYIERYFDDPGFLYPFLHKPTFLATYHEMRKRDPREVPRTWLGLLNVVMTMATATKQPFDRNSSNSEERFKEAEKFFKRGMMLCQRPMMRGTSVEVVQFCLLASMYLQGSQKSIEAWTIHGLAVKAAFQLGLHSREASHKYTGMQRALRSRAWFGCVLVDRTLSMTFGRPAAIPDDYIRVDLPEPWPEYEPPSANRTVKDSTIFMNMTIQLYRYMWQAIDELYQKNLGSDMPLPLQQTVASMLRIDNDMSTWEEALPSHLRLRSSQTIALDMHKPPMHHVATSDERLSFLLTLRYHNVRLLIHRPLLAKFLDVCAISGGDATEIAILNQHGAASLHVNIRSAAEIIESIHAAAHSASKRPTLGAWWFSLYYTFNAALVLFASLVVVRPENLDAPPVTEETITLAKESLGKALEIMAVLDKGNVMVDRCAQYLGPLVAFINQIFQIPVPVSADLFQSAIPYGGVSGDPSYTTLPNDPTQFSMDFGEFMMPSDMDWMSCYFNPNNQQIPGPEFPSTWPSSGPGVGTSMG</sequence>
<evidence type="ECO:0000256" key="2">
    <source>
        <dbReference type="ARBA" id="ARBA00023015"/>
    </source>
</evidence>
<dbReference type="PROSITE" id="PS50048">
    <property type="entry name" value="ZN2_CY6_FUNGAL_2"/>
    <property type="match status" value="1"/>
</dbReference>
<keyword evidence="7" id="KW-0812">Transmembrane</keyword>
<feature type="region of interest" description="Disordered" evidence="6">
    <location>
        <begin position="109"/>
        <end position="130"/>
    </location>
</feature>
<dbReference type="PANTHER" id="PTHR47424">
    <property type="entry name" value="REGULATORY PROTEIN GAL4"/>
    <property type="match status" value="1"/>
</dbReference>
<evidence type="ECO:0000256" key="1">
    <source>
        <dbReference type="ARBA" id="ARBA00022723"/>
    </source>
</evidence>
<dbReference type="GO" id="GO:0000981">
    <property type="term" value="F:DNA-binding transcription factor activity, RNA polymerase II-specific"/>
    <property type="evidence" value="ECO:0007669"/>
    <property type="project" value="InterPro"/>
</dbReference>
<keyword evidence="7" id="KW-0472">Membrane</keyword>
<keyword evidence="4" id="KW-0804">Transcription</keyword>
<gene>
    <name evidence="9" type="ORF">EJ05DRAFT_503342</name>
</gene>
<keyword evidence="7" id="KW-1133">Transmembrane helix</keyword>
<dbReference type="SMART" id="SM00066">
    <property type="entry name" value="GAL4"/>
    <property type="match status" value="1"/>
</dbReference>
<dbReference type="GeneID" id="54488457"/>
<evidence type="ECO:0000256" key="6">
    <source>
        <dbReference type="SAM" id="MobiDB-lite"/>
    </source>
</evidence>
<evidence type="ECO:0000313" key="9">
    <source>
        <dbReference type="EMBL" id="KAF2755031.1"/>
    </source>
</evidence>
<dbReference type="Pfam" id="PF00172">
    <property type="entry name" value="Zn_clus"/>
    <property type="match status" value="1"/>
</dbReference>
<feature type="domain" description="Zn(2)-C6 fungal-type" evidence="8">
    <location>
        <begin position="31"/>
        <end position="61"/>
    </location>
</feature>
<reference evidence="9" key="1">
    <citation type="journal article" date="2020" name="Stud. Mycol.">
        <title>101 Dothideomycetes genomes: a test case for predicting lifestyles and emergence of pathogens.</title>
        <authorList>
            <person name="Haridas S."/>
            <person name="Albert R."/>
            <person name="Binder M."/>
            <person name="Bloem J."/>
            <person name="Labutti K."/>
            <person name="Salamov A."/>
            <person name="Andreopoulos B."/>
            <person name="Baker S."/>
            <person name="Barry K."/>
            <person name="Bills G."/>
            <person name="Bluhm B."/>
            <person name="Cannon C."/>
            <person name="Castanera R."/>
            <person name="Culley D."/>
            <person name="Daum C."/>
            <person name="Ezra D."/>
            <person name="Gonzalez J."/>
            <person name="Henrissat B."/>
            <person name="Kuo A."/>
            <person name="Liang C."/>
            <person name="Lipzen A."/>
            <person name="Lutzoni F."/>
            <person name="Magnuson J."/>
            <person name="Mondo S."/>
            <person name="Nolan M."/>
            <person name="Ohm R."/>
            <person name="Pangilinan J."/>
            <person name="Park H.-J."/>
            <person name="Ramirez L."/>
            <person name="Alfaro M."/>
            <person name="Sun H."/>
            <person name="Tritt A."/>
            <person name="Yoshinaga Y."/>
            <person name="Zwiers L.-H."/>
            <person name="Turgeon B."/>
            <person name="Goodwin S."/>
            <person name="Spatafora J."/>
            <person name="Crous P."/>
            <person name="Grigoriev I."/>
        </authorList>
    </citation>
    <scope>NUCLEOTIDE SEQUENCE</scope>
    <source>
        <strain evidence="9">CBS 121739</strain>
    </source>
</reference>
<dbReference type="GO" id="GO:0006351">
    <property type="term" value="P:DNA-templated transcription"/>
    <property type="evidence" value="ECO:0007669"/>
    <property type="project" value="InterPro"/>
</dbReference>
<keyword evidence="2" id="KW-0805">Transcription regulation</keyword>
<dbReference type="EMBL" id="ML996578">
    <property type="protein sequence ID" value="KAF2755031.1"/>
    <property type="molecule type" value="Genomic_DNA"/>
</dbReference>
<dbReference type="PROSITE" id="PS00463">
    <property type="entry name" value="ZN2_CY6_FUNGAL_1"/>
    <property type="match status" value="1"/>
</dbReference>
<accession>A0A6A6W1V9</accession>
<dbReference type="GO" id="GO:0008270">
    <property type="term" value="F:zinc ion binding"/>
    <property type="evidence" value="ECO:0007669"/>
    <property type="project" value="InterPro"/>
</dbReference>
<dbReference type="Proteomes" id="UP000799437">
    <property type="component" value="Unassembled WGS sequence"/>
</dbReference>
<evidence type="ECO:0000256" key="3">
    <source>
        <dbReference type="ARBA" id="ARBA00023125"/>
    </source>
</evidence>
<dbReference type="SUPFAM" id="SSF57701">
    <property type="entry name" value="Zn2/Cys6 DNA-binding domain"/>
    <property type="match status" value="1"/>
</dbReference>
<evidence type="ECO:0000259" key="8">
    <source>
        <dbReference type="PROSITE" id="PS50048"/>
    </source>
</evidence>
<dbReference type="GO" id="GO:0000435">
    <property type="term" value="P:positive regulation of transcription from RNA polymerase II promoter by galactose"/>
    <property type="evidence" value="ECO:0007669"/>
    <property type="project" value="TreeGrafter"/>
</dbReference>
<dbReference type="CDD" id="cd00067">
    <property type="entry name" value="GAL4"/>
    <property type="match status" value="1"/>
</dbReference>
<dbReference type="Pfam" id="PF04082">
    <property type="entry name" value="Fungal_trans"/>
    <property type="match status" value="1"/>
</dbReference>
<keyword evidence="1" id="KW-0479">Metal-binding</keyword>
<evidence type="ECO:0000313" key="10">
    <source>
        <dbReference type="Proteomes" id="UP000799437"/>
    </source>
</evidence>
<feature type="region of interest" description="Disordered" evidence="6">
    <location>
        <begin position="1"/>
        <end position="23"/>
    </location>
</feature>
<dbReference type="GO" id="GO:0000978">
    <property type="term" value="F:RNA polymerase II cis-regulatory region sequence-specific DNA binding"/>
    <property type="evidence" value="ECO:0007669"/>
    <property type="project" value="TreeGrafter"/>
</dbReference>
<dbReference type="GO" id="GO:0005634">
    <property type="term" value="C:nucleus"/>
    <property type="evidence" value="ECO:0007669"/>
    <property type="project" value="TreeGrafter"/>
</dbReference>
<dbReference type="InterPro" id="IPR036864">
    <property type="entry name" value="Zn2-C6_fun-type_DNA-bd_sf"/>
</dbReference>
<dbReference type="SMART" id="SM00906">
    <property type="entry name" value="Fungal_trans"/>
    <property type="match status" value="1"/>
</dbReference>
<keyword evidence="10" id="KW-1185">Reference proteome</keyword>
<dbReference type="InterPro" id="IPR001138">
    <property type="entry name" value="Zn2Cys6_DnaBD"/>
</dbReference>
<evidence type="ECO:0000256" key="5">
    <source>
        <dbReference type="ARBA" id="ARBA00023242"/>
    </source>
</evidence>
<dbReference type="OrthoDB" id="10260017at2759"/>